<accession>A0AA49JDU0</accession>
<protein>
    <submittedName>
        <fullName evidence="3">TonB-dependent receptor</fullName>
    </submittedName>
</protein>
<evidence type="ECO:0000259" key="2">
    <source>
        <dbReference type="Pfam" id="PF07715"/>
    </source>
</evidence>
<dbReference type="PANTHER" id="PTHR30069:SF29">
    <property type="entry name" value="HEMOGLOBIN AND HEMOGLOBIN-HAPTOGLOBIN-BINDING PROTEIN 1-RELATED"/>
    <property type="match status" value="1"/>
</dbReference>
<dbReference type="InterPro" id="IPR008969">
    <property type="entry name" value="CarboxyPept-like_regulatory"/>
</dbReference>
<keyword evidence="3" id="KW-0675">Receptor</keyword>
<dbReference type="AlphaFoldDB" id="A0AA49JDU0"/>
<dbReference type="SUPFAM" id="SSF49464">
    <property type="entry name" value="Carboxypeptidase regulatory domain-like"/>
    <property type="match status" value="1"/>
</dbReference>
<dbReference type="PANTHER" id="PTHR30069">
    <property type="entry name" value="TONB-DEPENDENT OUTER MEMBRANE RECEPTOR"/>
    <property type="match status" value="1"/>
</dbReference>
<organism evidence="3">
    <name type="scientific">Roseihalotalea indica</name>
    <dbReference type="NCBI Taxonomy" id="2867963"/>
    <lineage>
        <taxon>Bacteria</taxon>
        <taxon>Pseudomonadati</taxon>
        <taxon>Bacteroidota</taxon>
        <taxon>Cytophagia</taxon>
        <taxon>Cytophagales</taxon>
        <taxon>Catalimonadaceae</taxon>
        <taxon>Roseihalotalea</taxon>
    </lineage>
</organism>
<feature type="domain" description="TonB-dependent receptor plug" evidence="2">
    <location>
        <begin position="144"/>
        <end position="222"/>
    </location>
</feature>
<reference evidence="3" key="2">
    <citation type="journal article" date="2024" name="Antonie Van Leeuwenhoek">
        <title>Roseihalotalea indica gen. nov., sp. nov., a halophilic Bacteroidetes from mesopelagic Southwest Indian Ocean with higher carbohydrate metabolic potential.</title>
        <authorList>
            <person name="Chen B."/>
            <person name="Zhang M."/>
            <person name="Lin D."/>
            <person name="Ye J."/>
            <person name="Tang K."/>
        </authorList>
    </citation>
    <scope>NUCLEOTIDE SEQUENCE</scope>
    <source>
        <strain evidence="3">TK19036</strain>
    </source>
</reference>
<dbReference type="Gene3D" id="2.60.40.1120">
    <property type="entry name" value="Carboxypeptidase-like, regulatory domain"/>
    <property type="match status" value="1"/>
</dbReference>
<name>A0AA49JDU0_9BACT</name>
<dbReference type="EMBL" id="CP120682">
    <property type="protein sequence ID" value="WKN37178.1"/>
    <property type="molecule type" value="Genomic_DNA"/>
</dbReference>
<evidence type="ECO:0000313" key="3">
    <source>
        <dbReference type="EMBL" id="WKN37178.1"/>
    </source>
</evidence>
<dbReference type="GO" id="GO:0044718">
    <property type="term" value="P:siderophore transmembrane transport"/>
    <property type="evidence" value="ECO:0007669"/>
    <property type="project" value="TreeGrafter"/>
</dbReference>
<sequence>MPRFFLEFFIAGLLFSSLGFGQSNFTISGYIRDAANGEDLIGATVAVKELSGTGTTTNVYGFYSLTLPRGDYQLTYSYIGYESKGFPISLTADQTLTVELQSQDVELEEVVISADRPDANVQDVTMSRNNLQIEKVQSLPALFGEVDILKTVQLLPGVISAGEGTTGLFVRGGSADQNLVLLDGATVFNPSHFLGFFSVFNPDAIKNIEIYKGGIPARFGSRLSSILDIQMKEGNNKQFNVSGGLGLISSRLTVEGPLKKNQSSFILSGRRTYADLFLRAFGNEDVRDNTLYFYDFNAKANYILNDRNRLFLSGYFGRDKFGIADQFGIDWGNATSTLRWNHLFSDKIFLNSTLVYSNFDYGFDIDAETAEFTWTSRLKEYSAKFDANFFPSPNHAIDFGYHLSHFDFEPAKIIPQGSGLNFTPFILDNKYALEHAVYVGNNQQVSERVSMEYGLRYSLFQHIGPGKVLQYADDQPLSDETITGQTDFDKLKNIQSYHGLEPRFGVRYLLDAEKSLKFSYNRMRQYIQVASNASAGLPIDRWIPADTYVPPMIGDQVVLGYFQNLRQNTVEASVEVYYKWMHDIIDFLTGTDILLNDNIETEISVGRGWAYGAEFLLRKDVGRTTGWIAYTLSRTRQQVDEINQGKPYNARYDRTHDIALVLSHQATPRLTLSGNWIYSTGTAVSYPAGRYQLNGLSVPYYDPGQRNAYRMPNYHRFDISAVLENKNNKNRRWQSSWSFSVYNIYGRKNTFVITFEDIYNDDITFDPDVDEEPISSQEPGSVKTYLFRFIPSITYNFKF</sequence>
<gene>
    <name evidence="3" type="ORF">K4G66_00460</name>
</gene>
<dbReference type="GO" id="GO:0015344">
    <property type="term" value="F:siderophore uptake transmembrane transporter activity"/>
    <property type="evidence" value="ECO:0007669"/>
    <property type="project" value="TreeGrafter"/>
</dbReference>
<dbReference type="InterPro" id="IPR039426">
    <property type="entry name" value="TonB-dep_rcpt-like"/>
</dbReference>
<dbReference type="GO" id="GO:0009279">
    <property type="term" value="C:cell outer membrane"/>
    <property type="evidence" value="ECO:0007669"/>
    <property type="project" value="TreeGrafter"/>
</dbReference>
<dbReference type="InterPro" id="IPR012910">
    <property type="entry name" value="Plug_dom"/>
</dbReference>
<dbReference type="Pfam" id="PF07715">
    <property type="entry name" value="Plug"/>
    <property type="match status" value="1"/>
</dbReference>
<evidence type="ECO:0000256" key="1">
    <source>
        <dbReference type="ARBA" id="ARBA00022729"/>
    </source>
</evidence>
<dbReference type="SUPFAM" id="SSF56935">
    <property type="entry name" value="Porins"/>
    <property type="match status" value="1"/>
</dbReference>
<dbReference type="InterPro" id="IPR037066">
    <property type="entry name" value="Plug_dom_sf"/>
</dbReference>
<dbReference type="Gene3D" id="2.170.130.10">
    <property type="entry name" value="TonB-dependent receptor, plug domain"/>
    <property type="match status" value="1"/>
</dbReference>
<keyword evidence="1" id="KW-0732">Signal</keyword>
<reference evidence="3" key="1">
    <citation type="journal article" date="2023" name="Comput. Struct. Biotechnol. J.">
        <title>Discovery of a novel marine Bacteroidetes with a rich repertoire of carbohydrate-active enzymes.</title>
        <authorList>
            <person name="Chen B."/>
            <person name="Liu G."/>
            <person name="Chen Q."/>
            <person name="Wang H."/>
            <person name="Liu L."/>
            <person name="Tang K."/>
        </authorList>
    </citation>
    <scope>NUCLEOTIDE SEQUENCE</scope>
    <source>
        <strain evidence="3">TK19036</strain>
    </source>
</reference>
<dbReference type="Pfam" id="PF13715">
    <property type="entry name" value="CarbopepD_reg_2"/>
    <property type="match status" value="1"/>
</dbReference>
<proteinExistence type="predicted"/>